<reference evidence="6" key="1">
    <citation type="submission" date="2015-07" db="EMBL/GenBank/DDBJ databases">
        <title>Complete Genome of Thermincola ferriacetica strain Z-0001T.</title>
        <authorList>
            <person name="Lusk B."/>
            <person name="Badalamenti J.P."/>
            <person name="Parameswaran P."/>
            <person name="Bond D.R."/>
            <person name="Torres C.I."/>
        </authorList>
    </citation>
    <scope>NUCLEOTIDE SEQUENCE [LARGE SCALE GENOMIC DNA]</scope>
    <source>
        <strain evidence="6">Z-0001</strain>
    </source>
</reference>
<proteinExistence type="predicted"/>
<keyword evidence="1 2" id="KW-0732">Signal</keyword>
<dbReference type="SUPFAM" id="SSF56300">
    <property type="entry name" value="Metallo-dependent phosphatases"/>
    <property type="match status" value="1"/>
</dbReference>
<dbReference type="InterPro" id="IPR004843">
    <property type="entry name" value="Calcineurin-like_PHP"/>
</dbReference>
<keyword evidence="6" id="KW-1185">Reference proteome</keyword>
<dbReference type="GO" id="GO:0003993">
    <property type="term" value="F:acid phosphatase activity"/>
    <property type="evidence" value="ECO:0007669"/>
    <property type="project" value="InterPro"/>
</dbReference>
<feature type="signal peptide" evidence="2">
    <location>
        <begin position="1"/>
        <end position="29"/>
    </location>
</feature>
<dbReference type="PANTHER" id="PTHR22953">
    <property type="entry name" value="ACID PHOSPHATASE RELATED"/>
    <property type="match status" value="1"/>
</dbReference>
<dbReference type="InterPro" id="IPR039331">
    <property type="entry name" value="PAPs-like"/>
</dbReference>
<dbReference type="InterPro" id="IPR008963">
    <property type="entry name" value="Purple_acid_Pase-like_N"/>
</dbReference>
<dbReference type="GO" id="GO:0046872">
    <property type="term" value="F:metal ion binding"/>
    <property type="evidence" value="ECO:0007669"/>
    <property type="project" value="InterPro"/>
</dbReference>
<dbReference type="AlphaFoldDB" id="A0A0L6W2S0"/>
<gene>
    <name evidence="5" type="ORF">Tfer_1694</name>
</gene>
<dbReference type="SUPFAM" id="SSF49363">
    <property type="entry name" value="Purple acid phosphatase, N-terminal domain"/>
    <property type="match status" value="1"/>
</dbReference>
<protein>
    <submittedName>
        <fullName evidence="5">Calcineurin-like phosphoesterase</fullName>
    </submittedName>
</protein>
<accession>A0A0L6W2S0</accession>
<evidence type="ECO:0000313" key="5">
    <source>
        <dbReference type="EMBL" id="KNZ69673.1"/>
    </source>
</evidence>
<sequence length="414" mass="46543" precursor="true">MGKAFFSNFIRLCILVPFLVFTACSSLSAANKPVNQATSSFVPDHIALTWILDPGKTQTISWKTGASVKKGVLQYAKLSDGAAFLYKARTINATVYQLLSDSGRINIDYATVNGLEPGNTYLYRVGDGKNWSSFHSFKTEPLVTKSFKFLIFGDSQSDGNYTSWKNTVRSAYKFNPDAKFFVVVGDLVDRGTSSAHWNAWFEGAKGVIDSIPAMVVRGNHETNRAFWSAQFKLPQNGPDGAKGLTYSFDYGDAHFVMLDNIEEKEIKALNAQKAWLANDLKNTKKTWKLVFFHKPPFYSKGKRANNYLKAAYGPIFDRYHVDVVFNGHDHVVARTYPMYGGQPAKSPSKGTIYYITGRSGSKYYKDSSRKSWDTFFYNPTDEPNYIIAEVSKNKLTLKSVKQDETCIDTYTINK</sequence>
<dbReference type="PROSITE" id="PS51257">
    <property type="entry name" value="PROKAR_LIPOPROTEIN"/>
    <property type="match status" value="1"/>
</dbReference>
<comment type="caution">
    <text evidence="5">The sequence shown here is derived from an EMBL/GenBank/DDBJ whole genome shotgun (WGS) entry which is preliminary data.</text>
</comment>
<dbReference type="PATRIC" id="fig|281456.6.peg.1810"/>
<feature type="chain" id="PRO_5005568530" evidence="2">
    <location>
        <begin position="30"/>
        <end position="414"/>
    </location>
</feature>
<dbReference type="Proteomes" id="UP000037175">
    <property type="component" value="Unassembled WGS sequence"/>
</dbReference>
<dbReference type="Pfam" id="PF00149">
    <property type="entry name" value="Metallophos"/>
    <property type="match status" value="1"/>
</dbReference>
<dbReference type="InterPro" id="IPR015914">
    <property type="entry name" value="PAPs_N"/>
</dbReference>
<organism evidence="5 6">
    <name type="scientific">Thermincola ferriacetica</name>
    <dbReference type="NCBI Taxonomy" id="281456"/>
    <lineage>
        <taxon>Bacteria</taxon>
        <taxon>Bacillati</taxon>
        <taxon>Bacillota</taxon>
        <taxon>Clostridia</taxon>
        <taxon>Eubacteriales</taxon>
        <taxon>Thermincolaceae</taxon>
        <taxon>Thermincola</taxon>
    </lineage>
</organism>
<dbReference type="InterPro" id="IPR029052">
    <property type="entry name" value="Metallo-depent_PP-like"/>
</dbReference>
<evidence type="ECO:0000259" key="3">
    <source>
        <dbReference type="Pfam" id="PF00149"/>
    </source>
</evidence>
<dbReference type="Pfam" id="PF16656">
    <property type="entry name" value="Pur_ac_phosph_N"/>
    <property type="match status" value="1"/>
</dbReference>
<name>A0A0L6W2S0_9FIRM</name>
<evidence type="ECO:0000313" key="6">
    <source>
        <dbReference type="Proteomes" id="UP000037175"/>
    </source>
</evidence>
<evidence type="ECO:0000256" key="2">
    <source>
        <dbReference type="SAM" id="SignalP"/>
    </source>
</evidence>
<dbReference type="EMBL" id="LGTE01000010">
    <property type="protein sequence ID" value="KNZ69673.1"/>
    <property type="molecule type" value="Genomic_DNA"/>
</dbReference>
<evidence type="ECO:0000259" key="4">
    <source>
        <dbReference type="Pfam" id="PF16656"/>
    </source>
</evidence>
<evidence type="ECO:0000256" key="1">
    <source>
        <dbReference type="ARBA" id="ARBA00022729"/>
    </source>
</evidence>
<feature type="domain" description="Purple acid phosphatase N-terminal" evidence="4">
    <location>
        <begin position="43"/>
        <end position="139"/>
    </location>
</feature>
<dbReference type="Gene3D" id="2.60.40.380">
    <property type="entry name" value="Purple acid phosphatase-like, N-terminal"/>
    <property type="match status" value="1"/>
</dbReference>
<dbReference type="Gene3D" id="3.60.21.10">
    <property type="match status" value="1"/>
</dbReference>
<feature type="domain" description="Calcineurin-like phosphoesterase" evidence="3">
    <location>
        <begin position="147"/>
        <end position="331"/>
    </location>
</feature>
<dbReference type="RefSeq" id="WP_052217932.1">
    <property type="nucleotide sequence ID" value="NZ_LGTE01000010.1"/>
</dbReference>
<dbReference type="PANTHER" id="PTHR22953:SF153">
    <property type="entry name" value="PURPLE ACID PHOSPHATASE"/>
    <property type="match status" value="1"/>
</dbReference>